<dbReference type="InterPro" id="IPR002822">
    <property type="entry name" value="Ni_insertion"/>
</dbReference>
<accession>E3CR20</accession>
<proteinExistence type="inferred from homology"/>
<comment type="function">
    <text evidence="2">Involved in the biosynthesis of a nickel-pincer cofactor ((SCS)Ni(II) pincer complex). Binds Ni(2+), and functions in nickel delivery to pyridinium-3,5-bisthiocarboxylic acid mononucleotide (P2TMN), to form the mature cofactor. Is thus probably required for the activation of nickel-pincer cofactor-dependent enzymes.</text>
</comment>
<gene>
    <name evidence="2" type="primary">larC</name>
    <name evidence="3" type="ORF">HMPREF9192_0740</name>
</gene>
<keyword evidence="2" id="KW-0456">Lyase</keyword>
<dbReference type="OrthoDB" id="9765625at2"/>
<dbReference type="HAMAP" id="MF_01074">
    <property type="entry name" value="LarC"/>
    <property type="match status" value="1"/>
</dbReference>
<dbReference type="eggNOG" id="COG1641">
    <property type="taxonomic scope" value="Bacteria"/>
</dbReference>
<dbReference type="PANTHER" id="PTHR36566">
    <property type="entry name" value="NICKEL INSERTION PROTEIN-RELATED"/>
    <property type="match status" value="1"/>
</dbReference>
<sequence length="419" mass="47007">MTSLFLEPFSGISGDMLNGLLVDLGGDVTLLRSELEKLGIDGFHLHVDHIAKSAIWGTDFDVHLHHVEKDTGIEGDFDHKHHHDHEHGHSHADARSYADIHDLIAASQLSPFVKEKSLAVFLDIAKAEAAVHNMPVEQIHFHEIGAIDSIVDIVSFFILVESLGIDTVYSTPLTEGSGTISVAHGEMPVPVPAVIQLRKGITIPITQDFTVKTELITPTGLALLKALDPIFEPIPSHFAIQSVGYGFGKRDTGKFNALRGSLLKEDASHSTTNVHHTDDYIVEITTTIDDQTPEQLAYILNRFLDAGALDVYYRSIVMKKNRPGFELTLLIQNTQLEDFSTLLFKETSTIGFRYQQIDRKVMQRRFEQIDTEFGTVTVKINQYGSITKKTLEYEDCQRIAKKMQLPIQEVYNQLQKYIY</sequence>
<name>E3CR20_STRVE</name>
<dbReference type="Gene3D" id="3.30.70.1380">
    <property type="entry name" value="Transcriptional regulatory protein pf0864 domain like"/>
    <property type="match status" value="1"/>
</dbReference>
<dbReference type="GO" id="GO:0016151">
    <property type="term" value="F:nickel cation binding"/>
    <property type="evidence" value="ECO:0007669"/>
    <property type="project" value="UniProtKB-UniRule"/>
</dbReference>
<evidence type="ECO:0000313" key="4">
    <source>
        <dbReference type="Proteomes" id="UP000004896"/>
    </source>
</evidence>
<reference evidence="3 4" key="1">
    <citation type="submission" date="2010-10" db="EMBL/GenBank/DDBJ databases">
        <authorList>
            <person name="Durkin A.S."/>
            <person name="Madupu R."/>
            <person name="Torralba M."/>
            <person name="Gillis M."/>
            <person name="Methe B."/>
            <person name="Sutton G."/>
            <person name="Nelson K.E."/>
        </authorList>
    </citation>
    <scope>NUCLEOTIDE SEQUENCE [LARGE SCALE GENOMIC DNA]</scope>
    <source>
        <strain evidence="3 4">F0396</strain>
    </source>
</reference>
<dbReference type="EC" id="4.99.1.12" evidence="2"/>
<evidence type="ECO:0000256" key="1">
    <source>
        <dbReference type="ARBA" id="ARBA00022596"/>
    </source>
</evidence>
<protein>
    <recommendedName>
        <fullName evidence="2">Pyridinium-3,5-bisthiocarboxylic acid mononucleotide nickel insertion protein</fullName>
        <shortName evidence="2">P2TMN nickel insertion protein</shortName>
        <ecNumber evidence="2">4.99.1.12</ecNumber>
    </recommendedName>
    <alternativeName>
        <fullName evidence="2">Nickel-pincer cofactor biosynthesis protein LarC</fullName>
    </alternativeName>
</protein>
<dbReference type="GO" id="GO:0051604">
    <property type="term" value="P:protein maturation"/>
    <property type="evidence" value="ECO:0007669"/>
    <property type="project" value="UniProtKB-UniRule"/>
</dbReference>
<comment type="similarity">
    <text evidence="2">Belongs to the LarC family.</text>
</comment>
<organism evidence="3 4">
    <name type="scientific">Streptococcus vestibularis F0396</name>
    <dbReference type="NCBI Taxonomy" id="904306"/>
    <lineage>
        <taxon>Bacteria</taxon>
        <taxon>Bacillati</taxon>
        <taxon>Bacillota</taxon>
        <taxon>Bacilli</taxon>
        <taxon>Lactobacillales</taxon>
        <taxon>Streptococcaceae</taxon>
        <taxon>Streptococcus</taxon>
    </lineage>
</organism>
<keyword evidence="1 2" id="KW-0533">Nickel</keyword>
<comment type="caution">
    <text evidence="3">The sequence shown here is derived from an EMBL/GenBank/DDBJ whole genome shotgun (WGS) entry which is preliminary data.</text>
</comment>
<dbReference type="EMBL" id="AEKO01000007">
    <property type="protein sequence ID" value="EFQ58766.1"/>
    <property type="molecule type" value="Genomic_DNA"/>
</dbReference>
<dbReference type="GO" id="GO:0016829">
    <property type="term" value="F:lyase activity"/>
    <property type="evidence" value="ECO:0007669"/>
    <property type="project" value="UniProtKB-UniRule"/>
</dbReference>
<dbReference type="PANTHER" id="PTHR36566:SF1">
    <property type="entry name" value="PYRIDINIUM-3,5-BISTHIOCARBOXYLIC ACID MONONUCLEOTIDE NICKEL INSERTION PROTEIN"/>
    <property type="match status" value="1"/>
</dbReference>
<evidence type="ECO:0000313" key="3">
    <source>
        <dbReference type="EMBL" id="EFQ58766.1"/>
    </source>
</evidence>
<comment type="catalytic activity">
    <reaction evidence="2">
        <text>Ni(II)-pyridinium-3,5-bisthiocarboxylate mononucleotide = pyridinium-3,5-bisthiocarboxylate mononucleotide + Ni(2+)</text>
        <dbReference type="Rhea" id="RHEA:54784"/>
        <dbReference type="ChEBI" id="CHEBI:49786"/>
        <dbReference type="ChEBI" id="CHEBI:137372"/>
        <dbReference type="ChEBI" id="CHEBI:137373"/>
        <dbReference type="EC" id="4.99.1.12"/>
    </reaction>
</comment>
<dbReference type="NCBIfam" id="TIGR00299">
    <property type="entry name" value="nickel pincer cofactor biosynthesis protein LarC"/>
    <property type="match status" value="1"/>
</dbReference>
<dbReference type="AlphaFoldDB" id="E3CR20"/>
<evidence type="ECO:0000256" key="2">
    <source>
        <dbReference type="HAMAP-Rule" id="MF_01074"/>
    </source>
</evidence>
<dbReference type="Gene3D" id="3.10.20.300">
    <property type="entry name" value="mk0293 like domain"/>
    <property type="match status" value="1"/>
</dbReference>
<dbReference type="Proteomes" id="UP000004896">
    <property type="component" value="Unassembled WGS sequence"/>
</dbReference>
<dbReference type="Pfam" id="PF01969">
    <property type="entry name" value="Ni_insertion"/>
    <property type="match status" value="1"/>
</dbReference>